<protein>
    <recommendedName>
        <fullName evidence="3">DUF3995 domain-containing protein</fullName>
    </recommendedName>
</protein>
<dbReference type="AlphaFoldDB" id="A0A3B0TXL6"/>
<feature type="transmembrane region" description="Helical" evidence="1">
    <location>
        <begin position="80"/>
        <end position="101"/>
    </location>
</feature>
<keyword evidence="1" id="KW-0472">Membrane</keyword>
<organism evidence="2">
    <name type="scientific">hydrothermal vent metagenome</name>
    <dbReference type="NCBI Taxonomy" id="652676"/>
    <lineage>
        <taxon>unclassified sequences</taxon>
        <taxon>metagenomes</taxon>
        <taxon>ecological metagenomes</taxon>
    </lineage>
</organism>
<keyword evidence="1" id="KW-0812">Transmembrane</keyword>
<reference evidence="2" key="1">
    <citation type="submission" date="2018-06" db="EMBL/GenBank/DDBJ databases">
        <authorList>
            <person name="Zhirakovskaya E."/>
        </authorList>
    </citation>
    <scope>NUCLEOTIDE SEQUENCE</scope>
</reference>
<name>A0A3B0TXL6_9ZZZZ</name>
<dbReference type="Pfam" id="PF13160">
    <property type="entry name" value="DUF3995"/>
    <property type="match status" value="1"/>
</dbReference>
<keyword evidence="1" id="KW-1133">Transmembrane helix</keyword>
<sequence>MIAGIASLTFIPILAIALVHLLWAFGFTYPAKTEAALAKTVLGYKGVTRMQPRMVSLGMAFAILAAGIWGLELTDPAPDIILSAGGIVLGLVFLWRGVIGYTSWWRQLTPEEPFATFDKKLYSPLCLGISLGYFTLTALRIF</sequence>
<dbReference type="EMBL" id="UOEO01000060">
    <property type="protein sequence ID" value="VAW16879.1"/>
    <property type="molecule type" value="Genomic_DNA"/>
</dbReference>
<accession>A0A3B0TXL6</accession>
<feature type="transmembrane region" description="Helical" evidence="1">
    <location>
        <begin position="54"/>
        <end position="73"/>
    </location>
</feature>
<gene>
    <name evidence="2" type="ORF">MNBD_ALPHA12-584</name>
</gene>
<evidence type="ECO:0000256" key="1">
    <source>
        <dbReference type="SAM" id="Phobius"/>
    </source>
</evidence>
<proteinExistence type="predicted"/>
<evidence type="ECO:0000313" key="2">
    <source>
        <dbReference type="EMBL" id="VAW16879.1"/>
    </source>
</evidence>
<feature type="transmembrane region" description="Helical" evidence="1">
    <location>
        <begin position="121"/>
        <end position="139"/>
    </location>
</feature>
<evidence type="ECO:0008006" key="3">
    <source>
        <dbReference type="Google" id="ProtNLM"/>
    </source>
</evidence>
<dbReference type="InterPro" id="IPR025058">
    <property type="entry name" value="DUF3995"/>
</dbReference>